<dbReference type="PROSITE" id="PS50157">
    <property type="entry name" value="ZINC_FINGER_C2H2_2"/>
    <property type="match status" value="4"/>
</dbReference>
<dbReference type="OrthoDB" id="9451254at2759"/>
<evidence type="ECO:0000259" key="3">
    <source>
        <dbReference type="PROSITE" id="PS50157"/>
    </source>
</evidence>
<keyword evidence="1" id="KW-0863">Zinc-finger</keyword>
<keyword evidence="5" id="KW-1185">Reference proteome</keyword>
<dbReference type="GO" id="GO:0008270">
    <property type="term" value="F:zinc ion binding"/>
    <property type="evidence" value="ECO:0007669"/>
    <property type="project" value="UniProtKB-KW"/>
</dbReference>
<dbReference type="Gene3D" id="3.30.160.60">
    <property type="entry name" value="Classic Zinc Finger"/>
    <property type="match status" value="2"/>
</dbReference>
<evidence type="ECO:0000313" key="5">
    <source>
        <dbReference type="Proteomes" id="UP001165190"/>
    </source>
</evidence>
<evidence type="ECO:0000256" key="1">
    <source>
        <dbReference type="PROSITE-ProRule" id="PRU00042"/>
    </source>
</evidence>
<feature type="domain" description="C2H2-type" evidence="3">
    <location>
        <begin position="9"/>
        <end position="36"/>
    </location>
</feature>
<dbReference type="EMBL" id="BSYR01000019">
    <property type="protein sequence ID" value="GMI83432.1"/>
    <property type="molecule type" value="Genomic_DNA"/>
</dbReference>
<evidence type="ECO:0000313" key="4">
    <source>
        <dbReference type="EMBL" id="GMI83432.1"/>
    </source>
</evidence>
<protein>
    <recommendedName>
        <fullName evidence="3">C2H2-type domain-containing protein</fullName>
    </recommendedName>
</protein>
<dbReference type="PROSITE" id="PS00028">
    <property type="entry name" value="ZINC_FINGER_C2H2_1"/>
    <property type="match status" value="4"/>
</dbReference>
<dbReference type="AlphaFoldDB" id="A0A9W7LZ80"/>
<dbReference type="Pfam" id="PF13912">
    <property type="entry name" value="zf-C2H2_6"/>
    <property type="match status" value="4"/>
</dbReference>
<comment type="caution">
    <text evidence="4">The sequence shown here is derived from an EMBL/GenBank/DDBJ whole genome shotgun (WGS) entry which is preliminary data.</text>
</comment>
<dbReference type="SMART" id="SM00355">
    <property type="entry name" value="ZnF_C2H2"/>
    <property type="match status" value="4"/>
</dbReference>
<keyword evidence="1" id="KW-0862">Zinc</keyword>
<feature type="domain" description="C2H2-type" evidence="3">
    <location>
        <begin position="82"/>
        <end position="109"/>
    </location>
</feature>
<dbReference type="PANTHER" id="PTHR46869:SF1">
    <property type="entry name" value="C2H2-LIKE ZINC FINGER PROTEIN"/>
    <property type="match status" value="1"/>
</dbReference>
<feature type="region of interest" description="Disordered" evidence="2">
    <location>
        <begin position="235"/>
        <end position="254"/>
    </location>
</feature>
<proteinExistence type="predicted"/>
<keyword evidence="1" id="KW-0479">Metal-binding</keyword>
<dbReference type="PANTHER" id="PTHR46869">
    <property type="entry name" value="C2H2-LIKE ZINC FINGER PROTEIN"/>
    <property type="match status" value="1"/>
</dbReference>
<name>A0A9W7LZ80_HIBTR</name>
<dbReference type="InterPro" id="IPR013087">
    <property type="entry name" value="Znf_C2H2_type"/>
</dbReference>
<accession>A0A9W7LZ80</accession>
<dbReference type="SUPFAM" id="SSF57667">
    <property type="entry name" value="beta-beta-alpha zinc fingers"/>
    <property type="match status" value="2"/>
</dbReference>
<gene>
    <name evidence="4" type="ORF">HRI_002012500</name>
</gene>
<feature type="compositionally biased region" description="Low complexity" evidence="2">
    <location>
        <begin position="240"/>
        <end position="250"/>
    </location>
</feature>
<organism evidence="4 5">
    <name type="scientific">Hibiscus trionum</name>
    <name type="common">Flower of an hour</name>
    <dbReference type="NCBI Taxonomy" id="183268"/>
    <lineage>
        <taxon>Eukaryota</taxon>
        <taxon>Viridiplantae</taxon>
        <taxon>Streptophyta</taxon>
        <taxon>Embryophyta</taxon>
        <taxon>Tracheophyta</taxon>
        <taxon>Spermatophyta</taxon>
        <taxon>Magnoliopsida</taxon>
        <taxon>eudicotyledons</taxon>
        <taxon>Gunneridae</taxon>
        <taxon>Pentapetalae</taxon>
        <taxon>rosids</taxon>
        <taxon>malvids</taxon>
        <taxon>Malvales</taxon>
        <taxon>Malvaceae</taxon>
        <taxon>Malvoideae</taxon>
        <taxon>Hibiscus</taxon>
    </lineage>
</organism>
<feature type="domain" description="C2H2-type" evidence="3">
    <location>
        <begin position="404"/>
        <end position="426"/>
    </location>
</feature>
<dbReference type="InterPro" id="IPR036236">
    <property type="entry name" value="Znf_C2H2_sf"/>
</dbReference>
<dbReference type="Proteomes" id="UP001165190">
    <property type="component" value="Unassembled WGS sequence"/>
</dbReference>
<evidence type="ECO:0000256" key="2">
    <source>
        <dbReference type="SAM" id="MobiDB-lite"/>
    </source>
</evidence>
<reference evidence="4" key="1">
    <citation type="submission" date="2023-05" db="EMBL/GenBank/DDBJ databases">
        <title>Genome and transcriptome analyses reveal genes involved in the formation of fine ridges on petal epidermal cells in Hibiscus trionum.</title>
        <authorList>
            <person name="Koshimizu S."/>
            <person name="Masuda S."/>
            <person name="Ishii T."/>
            <person name="Shirasu K."/>
            <person name="Hoshino A."/>
            <person name="Arita M."/>
        </authorList>
    </citation>
    <scope>NUCLEOTIDE SEQUENCE</scope>
    <source>
        <strain evidence="4">Hamamatsu line</strain>
    </source>
</reference>
<feature type="domain" description="C2H2-type" evidence="3">
    <location>
        <begin position="324"/>
        <end position="351"/>
    </location>
</feature>
<sequence>MEQTREKKYVCKFCNKRYPCGKSLGGHIRTHMNNDKCGESDTVPPAEAEADGQSAAAYGLRENPKKTKKFSDSGNAPLLKEMICKECGKGFHSLKALCGHMACHSEKERVFCEKQKLVMDSQSDTETSSTPSKRRRSKRIRYKSNGVYSNNSVSMANGSSSVSEIEQEQEEVAMCLMMLSRDSSGCCKKGLNSIADSSDNNSVVLEAKSSSIDVRITIKNDMKCVTNNGDYLKMKKQRDSAASSESSDSSYFRNGPKKVEFEDIDSKFDKSSSKFKSLNTEFPKYSNQANRGLNQYDLRRSNARNGDYYSHEVYCNHPSKGSKYECLTCNKAFDSHRALGGHRANHTKANDFNEDSLSNDGFIVPMTDNKVTKPSPHGRTPNAPRGSPSGIAEKRLGSKKNKGHQCPFCFRVFKSGQALGGHKRSHFVGGAEDRTLVIKQDSPDMPTATVIDLNLPAPVEDDATGNAGFSPWEI</sequence>
<feature type="region of interest" description="Disordered" evidence="2">
    <location>
        <begin position="369"/>
        <end position="402"/>
    </location>
</feature>